<keyword evidence="7" id="KW-0408">Iron</keyword>
<dbReference type="EMBL" id="CP035037">
    <property type="protein sequence ID" value="QAB17899.1"/>
    <property type="molecule type" value="Genomic_DNA"/>
</dbReference>
<organism evidence="14 15">
    <name type="scientific">Leucobacter muris</name>
    <dbReference type="NCBI Taxonomy" id="1935379"/>
    <lineage>
        <taxon>Bacteria</taxon>
        <taxon>Bacillati</taxon>
        <taxon>Actinomycetota</taxon>
        <taxon>Actinomycetes</taxon>
        <taxon>Micrococcales</taxon>
        <taxon>Microbacteriaceae</taxon>
        <taxon>Leucobacter</taxon>
    </lineage>
</organism>
<keyword evidence="2" id="KW-1003">Cell membrane</keyword>
<keyword evidence="15" id="KW-1185">Reference proteome</keyword>
<proteinExistence type="predicted"/>
<comment type="subcellular location">
    <subcellularLocation>
        <location evidence="1">Membrane</location>
        <topology evidence="1">Multi-pass membrane protein</topology>
    </subcellularLocation>
</comment>
<evidence type="ECO:0000256" key="8">
    <source>
        <dbReference type="ARBA" id="ARBA00023133"/>
    </source>
</evidence>
<dbReference type="PANTHER" id="PTHR35457:SF1">
    <property type="entry name" value="HEME A SYNTHASE"/>
    <property type="match status" value="1"/>
</dbReference>
<evidence type="ECO:0000313" key="14">
    <source>
        <dbReference type="EMBL" id="QAB17899.1"/>
    </source>
</evidence>
<feature type="transmembrane region" description="Helical" evidence="13">
    <location>
        <begin position="237"/>
        <end position="255"/>
    </location>
</feature>
<reference evidence="14 15" key="1">
    <citation type="submission" date="2019-01" db="EMBL/GenBank/DDBJ databases">
        <title>Leucobacter muris sp. nov. isolated from the nose of a laboratory mouse.</title>
        <authorList>
            <person name="Benga L."/>
            <person name="Sproeer C."/>
            <person name="Schumann P."/>
            <person name="Verbarg S."/>
            <person name="Bunk B."/>
            <person name="Engelhardt E."/>
            <person name="Benten P.M."/>
            <person name="Sager M."/>
        </authorList>
    </citation>
    <scope>NUCLEOTIDE SEQUENCE [LARGE SCALE GENOMIC DNA]</scope>
    <source>
        <strain evidence="14 15">DSM 101948</strain>
    </source>
</reference>
<evidence type="ECO:0000256" key="3">
    <source>
        <dbReference type="ARBA" id="ARBA00022692"/>
    </source>
</evidence>
<protein>
    <submittedName>
        <fullName evidence="14">Heme A synthase</fullName>
    </submittedName>
</protein>
<feature type="region of interest" description="Disordered" evidence="12">
    <location>
        <begin position="36"/>
        <end position="109"/>
    </location>
</feature>
<evidence type="ECO:0000256" key="6">
    <source>
        <dbReference type="ARBA" id="ARBA00023002"/>
    </source>
</evidence>
<accession>A0ABX5QFN9</accession>
<evidence type="ECO:0000313" key="15">
    <source>
        <dbReference type="Proteomes" id="UP000285768"/>
    </source>
</evidence>
<evidence type="ECO:0000256" key="12">
    <source>
        <dbReference type="SAM" id="MobiDB-lite"/>
    </source>
</evidence>
<feature type="transmembrane region" description="Helical" evidence="13">
    <location>
        <begin position="180"/>
        <end position="198"/>
    </location>
</feature>
<evidence type="ECO:0000256" key="5">
    <source>
        <dbReference type="ARBA" id="ARBA00022989"/>
    </source>
</evidence>
<evidence type="ECO:0000256" key="7">
    <source>
        <dbReference type="ARBA" id="ARBA00023004"/>
    </source>
</evidence>
<keyword evidence="5 13" id="KW-1133">Transmembrane helix</keyword>
<keyword evidence="9 13" id="KW-0472">Membrane</keyword>
<dbReference type="Proteomes" id="UP000285768">
    <property type="component" value="Chromosome"/>
</dbReference>
<sequence>MITPSILRLAELRPRERAKRIERTGLALQRCSSLGFGRSRSGAEHPNTARRTQPQLPILQVPGENGQGLAQGETPCGRRPRGASLSTPSSTATDSATDSATSPGGRPRFIDADGLPSRLVRVLAWISFVLNVTIIATGGAVRLTGSGLGCSDWPVCVPGSLTPTPELGIHGVIEFGNRTLSGPLLIFAIAVLVLTWTIRRQRRDLFVISAVVLGLVASQAVIGGFVVWLHLNANLVGVHYVISLIIVCVTAAYLVRMYERPGARERAVPTPFLILAHITTFAMAITVFVGVLTTGAGPHSGDDSVVRDGFDASLLAHVHAWPGYAALALTVALVIWALAQRLRPRAWSVALLVVLLVQIGVGVYQARSGLPPLAVGVHMVLASLTAAAMTVVVLRLKRPVAT</sequence>
<evidence type="ECO:0000256" key="13">
    <source>
        <dbReference type="SAM" id="Phobius"/>
    </source>
</evidence>
<evidence type="ECO:0000256" key="4">
    <source>
        <dbReference type="ARBA" id="ARBA00022723"/>
    </source>
</evidence>
<feature type="transmembrane region" description="Helical" evidence="13">
    <location>
        <begin position="321"/>
        <end position="339"/>
    </location>
</feature>
<dbReference type="PANTHER" id="PTHR35457">
    <property type="entry name" value="HEME A SYNTHASE"/>
    <property type="match status" value="1"/>
</dbReference>
<keyword evidence="6" id="KW-0560">Oxidoreductase</keyword>
<gene>
    <name evidence="14" type="ORF">Leucomu_08205</name>
</gene>
<evidence type="ECO:0000256" key="2">
    <source>
        <dbReference type="ARBA" id="ARBA00022475"/>
    </source>
</evidence>
<feature type="transmembrane region" description="Helical" evidence="13">
    <location>
        <begin position="267"/>
        <end position="292"/>
    </location>
</feature>
<keyword evidence="10" id="KW-1015">Disulfide bond</keyword>
<feature type="compositionally biased region" description="Low complexity" evidence="12">
    <location>
        <begin position="83"/>
        <end position="103"/>
    </location>
</feature>
<feature type="transmembrane region" description="Helical" evidence="13">
    <location>
        <begin position="122"/>
        <end position="143"/>
    </location>
</feature>
<feature type="transmembrane region" description="Helical" evidence="13">
    <location>
        <begin position="372"/>
        <end position="394"/>
    </location>
</feature>
<keyword evidence="3 13" id="KW-0812">Transmembrane</keyword>
<feature type="transmembrane region" description="Helical" evidence="13">
    <location>
        <begin position="205"/>
        <end position="231"/>
    </location>
</feature>
<feature type="transmembrane region" description="Helical" evidence="13">
    <location>
        <begin position="346"/>
        <end position="366"/>
    </location>
</feature>
<dbReference type="InterPro" id="IPR050450">
    <property type="entry name" value="COX15/CtaA_HemeA_synthase"/>
</dbReference>
<comment type="pathway">
    <text evidence="11">Porphyrin-containing compound metabolism.</text>
</comment>
<evidence type="ECO:0000256" key="10">
    <source>
        <dbReference type="ARBA" id="ARBA00023157"/>
    </source>
</evidence>
<evidence type="ECO:0000256" key="9">
    <source>
        <dbReference type="ARBA" id="ARBA00023136"/>
    </source>
</evidence>
<evidence type="ECO:0000256" key="1">
    <source>
        <dbReference type="ARBA" id="ARBA00004141"/>
    </source>
</evidence>
<keyword evidence="4" id="KW-0479">Metal-binding</keyword>
<dbReference type="Pfam" id="PF02628">
    <property type="entry name" value="COX15-CtaA"/>
    <property type="match status" value="1"/>
</dbReference>
<name>A0ABX5QFN9_9MICO</name>
<evidence type="ECO:0000256" key="11">
    <source>
        <dbReference type="ARBA" id="ARBA00023444"/>
    </source>
</evidence>
<keyword evidence="8" id="KW-0350">Heme biosynthesis</keyword>
<dbReference type="InterPro" id="IPR003780">
    <property type="entry name" value="COX15/CtaA_fam"/>
</dbReference>